<proteinExistence type="predicted"/>
<protein>
    <recommendedName>
        <fullName evidence="3">Lipoprotein</fullName>
    </recommendedName>
</protein>
<reference evidence="1" key="1">
    <citation type="submission" date="2021-06" db="EMBL/GenBank/DDBJ databases">
        <authorList>
            <person name="Hodson N. C."/>
            <person name="Mongue J. A."/>
            <person name="Jaron S. K."/>
        </authorList>
    </citation>
    <scope>NUCLEOTIDE SEQUENCE</scope>
</reference>
<evidence type="ECO:0000313" key="1">
    <source>
        <dbReference type="EMBL" id="CAG7732929.1"/>
    </source>
</evidence>
<dbReference type="Proteomes" id="UP000708208">
    <property type="component" value="Unassembled WGS sequence"/>
</dbReference>
<dbReference type="EMBL" id="CAJVCH010240059">
    <property type="protein sequence ID" value="CAG7732929.1"/>
    <property type="molecule type" value="Genomic_DNA"/>
</dbReference>
<feature type="non-terminal residue" evidence="1">
    <location>
        <position position="1"/>
    </location>
</feature>
<keyword evidence="2" id="KW-1185">Reference proteome</keyword>
<dbReference type="PROSITE" id="PS51257">
    <property type="entry name" value="PROKAR_LIPOPROTEIN"/>
    <property type="match status" value="1"/>
</dbReference>
<accession>A0A8J2K768</accession>
<comment type="caution">
    <text evidence="1">The sequence shown here is derived from an EMBL/GenBank/DDBJ whole genome shotgun (WGS) entry which is preliminary data.</text>
</comment>
<evidence type="ECO:0000313" key="2">
    <source>
        <dbReference type="Proteomes" id="UP000708208"/>
    </source>
</evidence>
<name>A0A8J2K768_9HEXA</name>
<sequence>MLTSKILILVTVGITILFACHISQSFKIQESDEGA</sequence>
<gene>
    <name evidence="1" type="ORF">AFUS01_LOCUS21407</name>
</gene>
<dbReference type="AlphaFoldDB" id="A0A8J2K768"/>
<evidence type="ECO:0008006" key="3">
    <source>
        <dbReference type="Google" id="ProtNLM"/>
    </source>
</evidence>
<organism evidence="1 2">
    <name type="scientific">Allacma fusca</name>
    <dbReference type="NCBI Taxonomy" id="39272"/>
    <lineage>
        <taxon>Eukaryota</taxon>
        <taxon>Metazoa</taxon>
        <taxon>Ecdysozoa</taxon>
        <taxon>Arthropoda</taxon>
        <taxon>Hexapoda</taxon>
        <taxon>Collembola</taxon>
        <taxon>Symphypleona</taxon>
        <taxon>Sminthuridae</taxon>
        <taxon>Allacma</taxon>
    </lineage>
</organism>